<evidence type="ECO:0000256" key="1">
    <source>
        <dbReference type="SAM" id="MobiDB-lite"/>
    </source>
</evidence>
<protein>
    <submittedName>
        <fullName evidence="2">Uncharacterized protein</fullName>
    </submittedName>
</protein>
<feature type="region of interest" description="Disordered" evidence="1">
    <location>
        <begin position="41"/>
        <end position="62"/>
    </location>
</feature>
<accession>A0AAW0SNY2</accession>
<dbReference type="Proteomes" id="UP001487740">
    <property type="component" value="Unassembled WGS sequence"/>
</dbReference>
<organism evidence="2 3">
    <name type="scientific">Scylla paramamosain</name>
    <name type="common">Mud crab</name>
    <dbReference type="NCBI Taxonomy" id="85552"/>
    <lineage>
        <taxon>Eukaryota</taxon>
        <taxon>Metazoa</taxon>
        <taxon>Ecdysozoa</taxon>
        <taxon>Arthropoda</taxon>
        <taxon>Crustacea</taxon>
        <taxon>Multicrustacea</taxon>
        <taxon>Malacostraca</taxon>
        <taxon>Eumalacostraca</taxon>
        <taxon>Eucarida</taxon>
        <taxon>Decapoda</taxon>
        <taxon>Pleocyemata</taxon>
        <taxon>Brachyura</taxon>
        <taxon>Eubrachyura</taxon>
        <taxon>Portunoidea</taxon>
        <taxon>Portunidae</taxon>
        <taxon>Portuninae</taxon>
        <taxon>Scylla</taxon>
    </lineage>
</organism>
<feature type="compositionally biased region" description="Polar residues" evidence="1">
    <location>
        <begin position="173"/>
        <end position="184"/>
    </location>
</feature>
<dbReference type="EMBL" id="JARAKH010000047">
    <property type="protein sequence ID" value="KAK8377053.1"/>
    <property type="molecule type" value="Genomic_DNA"/>
</dbReference>
<sequence length="184" mass="19872">MFIINPPLTVQYKYHEQMAGHTKNFCCIIIYEGLTLRPFKTKQRQRPIPGSDTKPNRDKRSGLGRGAILQQASNQPKPGVAHHYKPVSVEGGLPGAPPAIPGECAVHHSWRYLSNAPVAYQMQQMLDAKEGQSDTLLSFTQHTTTTAAYATAPTTTDLPEKAPLNVVHGGGASSTKDNNGGNGL</sequence>
<gene>
    <name evidence="2" type="ORF">O3P69_013597</name>
</gene>
<evidence type="ECO:0000313" key="2">
    <source>
        <dbReference type="EMBL" id="KAK8377053.1"/>
    </source>
</evidence>
<comment type="caution">
    <text evidence="2">The sequence shown here is derived from an EMBL/GenBank/DDBJ whole genome shotgun (WGS) entry which is preliminary data.</text>
</comment>
<proteinExistence type="predicted"/>
<feature type="region of interest" description="Disordered" evidence="1">
    <location>
        <begin position="156"/>
        <end position="184"/>
    </location>
</feature>
<reference evidence="2 3" key="1">
    <citation type="submission" date="2023-03" db="EMBL/GenBank/DDBJ databases">
        <title>High-quality genome of Scylla paramamosain provides insights in environmental adaptation.</title>
        <authorList>
            <person name="Zhang L."/>
        </authorList>
    </citation>
    <scope>NUCLEOTIDE SEQUENCE [LARGE SCALE GENOMIC DNA]</scope>
    <source>
        <strain evidence="2">LZ_2023a</strain>
        <tissue evidence="2">Muscle</tissue>
    </source>
</reference>
<evidence type="ECO:0000313" key="3">
    <source>
        <dbReference type="Proteomes" id="UP001487740"/>
    </source>
</evidence>
<name>A0AAW0SNY2_SCYPA</name>
<keyword evidence="3" id="KW-1185">Reference proteome</keyword>
<dbReference type="AlphaFoldDB" id="A0AAW0SNY2"/>